<dbReference type="SUPFAM" id="SSF53067">
    <property type="entry name" value="Actin-like ATPase domain"/>
    <property type="match status" value="1"/>
</dbReference>
<dbReference type="PANTHER" id="PTHR43190:SF3">
    <property type="entry name" value="N-ACETYL-D-GLUCOSAMINE KINASE"/>
    <property type="match status" value="1"/>
</dbReference>
<keyword evidence="3" id="KW-1185">Reference proteome</keyword>
<accession>A0A542XGD5</accession>
<dbReference type="InterPro" id="IPR043129">
    <property type="entry name" value="ATPase_NBD"/>
</dbReference>
<dbReference type="Proteomes" id="UP000318336">
    <property type="component" value="Unassembled WGS sequence"/>
</dbReference>
<protein>
    <submittedName>
        <fullName evidence="2">N-acetylglucosamine kinase-like BadF-type ATPase</fullName>
    </submittedName>
</protein>
<dbReference type="Pfam" id="PF01869">
    <property type="entry name" value="BcrAD_BadFG"/>
    <property type="match status" value="1"/>
</dbReference>
<dbReference type="EMBL" id="VFOK01000001">
    <property type="protein sequence ID" value="TQL34883.1"/>
    <property type="molecule type" value="Genomic_DNA"/>
</dbReference>
<sequence>MSASAVKAARVTDALVDLGKTRCRLRLVSEGQVLTEGSGVGAPGLAAPEGVSAAAHSVLTLLDSVVPALAPTPLRAIVVGAAGAIAAPAAADQLARELLERTPARAAVVTSDAITSHVGALGAEPGVALVVGTGAVAVALDERGRLAVEDGGGPVTGDLGSGAWIGAEALRRAEAGAQPLAALARARFGDDWHDLAADAGSYELARRRGTFVPDVARSAREGDPESRAVISAAADHLAATVRAARDPLFDRSATVPVALLGGLTTLGALLTDRLACGIAPSRFVPAQGSALDGAATLLEREDLPHEAYVVRRGA</sequence>
<dbReference type="OrthoDB" id="8701357at2"/>
<feature type="domain" description="ATPase BadF/BadG/BcrA/BcrD type" evidence="1">
    <location>
        <begin position="16"/>
        <end position="265"/>
    </location>
</feature>
<dbReference type="GO" id="GO:0016301">
    <property type="term" value="F:kinase activity"/>
    <property type="evidence" value="ECO:0007669"/>
    <property type="project" value="UniProtKB-KW"/>
</dbReference>
<keyword evidence="2" id="KW-0418">Kinase</keyword>
<name>A0A542XGD5_9MICO</name>
<reference evidence="2 3" key="1">
    <citation type="submission" date="2019-06" db="EMBL/GenBank/DDBJ databases">
        <title>Sequencing the genomes of 1000 actinobacteria strains.</title>
        <authorList>
            <person name="Klenk H.-P."/>
        </authorList>
    </citation>
    <scope>NUCLEOTIDE SEQUENCE [LARGE SCALE GENOMIC DNA]</scope>
    <source>
        <strain evidence="2 3">DSM 24617</strain>
    </source>
</reference>
<comment type="caution">
    <text evidence="2">The sequence shown here is derived from an EMBL/GenBank/DDBJ whole genome shotgun (WGS) entry which is preliminary data.</text>
</comment>
<dbReference type="InterPro" id="IPR052519">
    <property type="entry name" value="Euk-type_GlcNAc_Kinase"/>
</dbReference>
<organism evidence="2 3">
    <name type="scientific">Barrientosiimonas humi</name>
    <dbReference type="NCBI Taxonomy" id="999931"/>
    <lineage>
        <taxon>Bacteria</taxon>
        <taxon>Bacillati</taxon>
        <taxon>Actinomycetota</taxon>
        <taxon>Actinomycetes</taxon>
        <taxon>Micrococcales</taxon>
        <taxon>Dermacoccaceae</taxon>
        <taxon>Barrientosiimonas</taxon>
    </lineage>
</organism>
<gene>
    <name evidence="2" type="ORF">FB554_3065</name>
</gene>
<dbReference type="InterPro" id="IPR002731">
    <property type="entry name" value="ATPase_BadF"/>
</dbReference>
<evidence type="ECO:0000259" key="1">
    <source>
        <dbReference type="Pfam" id="PF01869"/>
    </source>
</evidence>
<keyword evidence="2" id="KW-0808">Transferase</keyword>
<proteinExistence type="predicted"/>
<evidence type="ECO:0000313" key="3">
    <source>
        <dbReference type="Proteomes" id="UP000318336"/>
    </source>
</evidence>
<dbReference type="Gene3D" id="3.30.420.40">
    <property type="match status" value="2"/>
</dbReference>
<evidence type="ECO:0000313" key="2">
    <source>
        <dbReference type="EMBL" id="TQL34883.1"/>
    </source>
</evidence>
<dbReference type="PANTHER" id="PTHR43190">
    <property type="entry name" value="N-ACETYL-D-GLUCOSAMINE KINASE"/>
    <property type="match status" value="1"/>
</dbReference>
<dbReference type="CDD" id="cd24082">
    <property type="entry name" value="ASKHA_NBD_GspK-like"/>
    <property type="match status" value="1"/>
</dbReference>
<dbReference type="AlphaFoldDB" id="A0A542XGD5"/>